<sequence length="660" mass="69162">MASTRREKYQIYLQQLWSSLWRLNEQTKAYLTLDGPAMLADMDDNLPAEHRHVQSAPGDDERDVADSSASATNRETEHDDGGAETVTAADSPDGNGNGDGGGGGDGNGSGNGDGGKSPFDVDASYGLRQKVGFVLGPLLFALLFLSPTPEGLTPEGQAVAAVTAWIAVWWMSEAIPIPATSLLPLVLFPLTGALPVEATAPSYAHPLIFLFMGGFFLAMAMQRWGLHRRIALRTIKAVGTEPSRLILGFMLATAFLSMWVSNSATVMMMVPIALAVIYQTADLVDETGLSIDTSEGNFSFGVALMLCIAYGASVGGVATLIGTPPNILFAGQAGELFDTTIGFAEWMLYGVPIAIIGLATVYLYVTRVAIAPEFDDLPIGADTIDRELEALGATSRQEKLVLVVFVGMAAAWIGASLIDQFDQFPVAEPDLAIIGTLVLFLTSLLATVLDPILALPIPDDVDTIVAIGGALVLFTLPTTTDDGGHTFLLDWTHGVDIPWGVILLFGGGLAIAAGFGETGLAAWIGQQLALLEGVPMIVILLAVVTMTVFLTEVTSNTATTAMLMPILAGVAVGIGVHPYGLMIAGATAASFAFMLPVATPPNAIVFGSGYITLPQMARVGAGLNVIGIALITLVALLWLPVAWGIDLTSIPTAFVEAWDG</sequence>
<proteinExistence type="predicted"/>
<evidence type="ECO:0000313" key="8">
    <source>
        <dbReference type="EMBL" id="ADD04707.1"/>
    </source>
</evidence>
<dbReference type="AlphaFoldDB" id="D3SRK2"/>
<dbReference type="HOGENOM" id="CLU_005170_0_0_2"/>
<dbReference type="PaxDb" id="547559-Nmag_1123"/>
<reference evidence="8 9" key="2">
    <citation type="journal article" date="2012" name="BMC Genomics">
        <title>A comparative genomics perspective on the genetic content of the alkaliphilic haloarchaeon Natrialba magadii ATCC 43099T.</title>
        <authorList>
            <person name="Siddaramappa S."/>
            <person name="Challacombe J.F."/>
            <person name="Decastro R.E."/>
            <person name="Pfeiffer F."/>
            <person name="Sastre D.E."/>
            <person name="Gimenez M.I."/>
            <person name="Paggi R.A."/>
            <person name="Detter J.C."/>
            <person name="Davenport K.W."/>
            <person name="Goodwin L.A."/>
            <person name="Kyrpides N."/>
            <person name="Tapia R."/>
            <person name="Pitluck S."/>
            <person name="Lucas S."/>
            <person name="Woyke T."/>
            <person name="Maupin-Furlow J.A."/>
        </authorList>
    </citation>
    <scope>NUCLEOTIDE SEQUENCE [LARGE SCALE GENOMIC DNA]</scope>
    <source>
        <strain evidence="9">ATCC 43099 / DSM 3394 / CCM 3739 / CIP 104546 / IAM 13178 / JCM 8861 / NBRC 102185 / NCIMB 2190 / MS3</strain>
    </source>
</reference>
<keyword evidence="3 7" id="KW-0812">Transmembrane</keyword>
<keyword evidence="9" id="KW-1185">Reference proteome</keyword>
<protein>
    <submittedName>
        <fullName evidence="8">Transport protein (Probable substrate citrate/succinate, 2-oxoglutarate/malate)</fullName>
    </submittedName>
</protein>
<feature type="transmembrane region" description="Helical" evidence="7">
    <location>
        <begin position="497"/>
        <end position="516"/>
    </location>
</feature>
<evidence type="ECO:0000256" key="6">
    <source>
        <dbReference type="SAM" id="MobiDB-lite"/>
    </source>
</evidence>
<comment type="subcellular location">
    <subcellularLocation>
        <location evidence="1">Membrane</location>
        <topology evidence="1">Multi-pass membrane protein</topology>
    </subcellularLocation>
</comment>
<dbReference type="Pfam" id="PF00939">
    <property type="entry name" value="Na_sulph_symp"/>
    <property type="match status" value="1"/>
</dbReference>
<accession>D3SRK2</accession>
<feature type="transmembrane region" description="Helical" evidence="7">
    <location>
        <begin position="430"/>
        <end position="449"/>
    </location>
</feature>
<feature type="transmembrane region" description="Helical" evidence="7">
    <location>
        <begin position="346"/>
        <end position="365"/>
    </location>
</feature>
<dbReference type="Proteomes" id="UP000001879">
    <property type="component" value="Chromosome"/>
</dbReference>
<reference evidence="9" key="1">
    <citation type="submission" date="2010-02" db="EMBL/GenBank/DDBJ databases">
        <title>Complete sequence of chromosome of Natrialba magadii ATCC 43099.</title>
        <authorList>
            <consortium name="US DOE Joint Genome Institute"/>
            <person name="Lucas S."/>
            <person name="Copeland A."/>
            <person name="Lapidus A."/>
            <person name="Cheng J.-F."/>
            <person name="Bruce D."/>
            <person name="Goodwin L."/>
            <person name="Pitluck S."/>
            <person name="Davenport K."/>
            <person name="Saunders E."/>
            <person name="Detter J.C."/>
            <person name="Han C."/>
            <person name="Tapia R."/>
            <person name="Land M."/>
            <person name="Hauser L."/>
            <person name="Kyrpides N."/>
            <person name="Mikhailova N."/>
            <person name="De Castro R.E."/>
            <person name="Maupin-Furlow J.A."/>
            <person name="Woyke T."/>
        </authorList>
    </citation>
    <scope>NUCLEOTIDE SEQUENCE [LARGE SCALE GENOMIC DNA]</scope>
    <source>
        <strain evidence="9">ATCC 43099 / DSM 3394 / CCM 3739 / CIP 104546 / IAM 13178 / JCM 8861 / NBRC 102185 / NCIMB 2190 / MS3</strain>
    </source>
</reference>
<feature type="transmembrane region" description="Helical" evidence="7">
    <location>
        <begin position="400"/>
        <end position="418"/>
    </location>
</feature>
<organism evidence="8 9">
    <name type="scientific">Natrialba magadii (strain ATCC 43099 / DSM 3394 / CCM 3739 / CIP 104546 / IAM 13178 / JCM 8861 / NBRC 102185 / NCIMB 2190 / MS3)</name>
    <name type="common">Natronobacterium magadii</name>
    <dbReference type="NCBI Taxonomy" id="547559"/>
    <lineage>
        <taxon>Archaea</taxon>
        <taxon>Methanobacteriati</taxon>
        <taxon>Methanobacteriota</taxon>
        <taxon>Stenosarchaea group</taxon>
        <taxon>Halobacteria</taxon>
        <taxon>Halobacteriales</taxon>
        <taxon>Natrialbaceae</taxon>
        <taxon>Natrialba</taxon>
    </lineage>
</organism>
<feature type="transmembrane region" description="Helical" evidence="7">
    <location>
        <begin position="131"/>
        <end position="148"/>
    </location>
</feature>
<keyword evidence="5 7" id="KW-0472">Membrane</keyword>
<feature type="transmembrane region" description="Helical" evidence="7">
    <location>
        <begin position="202"/>
        <end position="221"/>
    </location>
</feature>
<feature type="region of interest" description="Disordered" evidence="6">
    <location>
        <begin position="50"/>
        <end position="117"/>
    </location>
</feature>
<feature type="transmembrane region" description="Helical" evidence="7">
    <location>
        <begin position="179"/>
        <end position="196"/>
    </location>
</feature>
<dbReference type="STRING" id="547559.Nmag_1123"/>
<dbReference type="GeneID" id="8823954"/>
<dbReference type="PANTHER" id="PTHR10283:SF82">
    <property type="entry name" value="SOLUTE CARRIER FAMILY 13 MEMBER 2"/>
    <property type="match status" value="1"/>
</dbReference>
<evidence type="ECO:0000313" key="9">
    <source>
        <dbReference type="Proteomes" id="UP000001879"/>
    </source>
</evidence>
<feature type="transmembrane region" description="Helical" evidence="7">
    <location>
        <begin position="461"/>
        <end position="477"/>
    </location>
</feature>
<evidence type="ECO:0000256" key="1">
    <source>
        <dbReference type="ARBA" id="ARBA00004141"/>
    </source>
</evidence>
<feature type="transmembrane region" description="Helical" evidence="7">
    <location>
        <begin position="266"/>
        <end position="284"/>
    </location>
</feature>
<keyword evidence="4 7" id="KW-1133">Transmembrane helix</keyword>
<evidence type="ECO:0000256" key="5">
    <source>
        <dbReference type="ARBA" id="ARBA00023136"/>
    </source>
</evidence>
<feature type="transmembrane region" description="Helical" evidence="7">
    <location>
        <begin position="619"/>
        <end position="639"/>
    </location>
</feature>
<dbReference type="eggNOG" id="arCOG00237">
    <property type="taxonomic scope" value="Archaea"/>
</dbReference>
<dbReference type="GO" id="GO:0005886">
    <property type="term" value="C:plasma membrane"/>
    <property type="evidence" value="ECO:0007669"/>
    <property type="project" value="TreeGrafter"/>
</dbReference>
<feature type="transmembrane region" description="Helical" evidence="7">
    <location>
        <begin position="528"/>
        <end position="550"/>
    </location>
</feature>
<evidence type="ECO:0000256" key="4">
    <source>
        <dbReference type="ARBA" id="ARBA00022989"/>
    </source>
</evidence>
<dbReference type="GO" id="GO:0015141">
    <property type="term" value="F:succinate transmembrane transporter activity"/>
    <property type="evidence" value="ECO:0007669"/>
    <property type="project" value="UniProtKB-ARBA"/>
</dbReference>
<dbReference type="KEGG" id="nmg:Nmag_1123"/>
<dbReference type="PANTHER" id="PTHR10283">
    <property type="entry name" value="SOLUTE CARRIER FAMILY 13 MEMBER"/>
    <property type="match status" value="1"/>
</dbReference>
<dbReference type="CDD" id="cd01115">
    <property type="entry name" value="SLC13_permease"/>
    <property type="match status" value="1"/>
</dbReference>
<feature type="transmembrane region" description="Helical" evidence="7">
    <location>
        <begin position="296"/>
        <end position="321"/>
    </location>
</feature>
<evidence type="ECO:0000256" key="2">
    <source>
        <dbReference type="ARBA" id="ARBA00022448"/>
    </source>
</evidence>
<dbReference type="InterPro" id="IPR031312">
    <property type="entry name" value="Na/sul_symport_CS"/>
</dbReference>
<feature type="transmembrane region" description="Helical" evidence="7">
    <location>
        <begin position="562"/>
        <end position="584"/>
    </location>
</feature>
<gene>
    <name evidence="8" type="ordered locus">Nmag_1123</name>
</gene>
<dbReference type="PROSITE" id="PS01271">
    <property type="entry name" value="NA_SULFATE"/>
    <property type="match status" value="1"/>
</dbReference>
<evidence type="ECO:0000256" key="7">
    <source>
        <dbReference type="SAM" id="Phobius"/>
    </source>
</evidence>
<evidence type="ECO:0000256" key="3">
    <source>
        <dbReference type="ARBA" id="ARBA00022692"/>
    </source>
</evidence>
<dbReference type="EMBL" id="CP001932">
    <property type="protein sequence ID" value="ADD04707.1"/>
    <property type="molecule type" value="Genomic_DNA"/>
</dbReference>
<dbReference type="OrthoDB" id="19068at2157"/>
<name>D3SRK2_NATMM</name>
<keyword evidence="2" id="KW-0813">Transport</keyword>
<dbReference type="InterPro" id="IPR001898">
    <property type="entry name" value="SLC13A/DASS"/>
</dbReference>
<dbReference type="RefSeq" id="WP_012996465.1">
    <property type="nucleotide sequence ID" value="NC_013922.1"/>
</dbReference>
<feature type="compositionally biased region" description="Gly residues" evidence="6">
    <location>
        <begin position="95"/>
        <end position="115"/>
    </location>
</feature>
<feature type="transmembrane region" description="Helical" evidence="7">
    <location>
        <begin position="591"/>
        <end position="613"/>
    </location>
</feature>